<keyword evidence="5" id="KW-1185">Reference proteome</keyword>
<organism evidence="4 5">
    <name type="scientific">Streptomyces sedi</name>
    <dbReference type="NCBI Taxonomy" id="555059"/>
    <lineage>
        <taxon>Bacteria</taxon>
        <taxon>Bacillati</taxon>
        <taxon>Actinomycetota</taxon>
        <taxon>Actinomycetes</taxon>
        <taxon>Kitasatosporales</taxon>
        <taxon>Streptomycetaceae</taxon>
        <taxon>Streptomyces</taxon>
    </lineage>
</organism>
<dbReference type="GO" id="GO:0016740">
    <property type="term" value="F:transferase activity"/>
    <property type="evidence" value="ECO:0007669"/>
    <property type="project" value="UniProtKB-KW"/>
</dbReference>
<evidence type="ECO:0000313" key="5">
    <source>
        <dbReference type="Proteomes" id="UP000311713"/>
    </source>
</evidence>
<evidence type="ECO:0000256" key="3">
    <source>
        <dbReference type="SAM" id="MobiDB-lite"/>
    </source>
</evidence>
<dbReference type="InterPro" id="IPR023606">
    <property type="entry name" value="CoA-Trfase_III_dom_1_sf"/>
</dbReference>
<feature type="region of interest" description="Disordered" evidence="3">
    <location>
        <begin position="1"/>
        <end position="33"/>
    </location>
</feature>
<comment type="similarity">
    <text evidence="1">Belongs to the CoA-transferase III family.</text>
</comment>
<comment type="caution">
    <text evidence="4">The sequence shown here is derived from an EMBL/GenBank/DDBJ whole genome shotgun (WGS) entry which is preliminary data.</text>
</comment>
<dbReference type="Pfam" id="PF02515">
    <property type="entry name" value="CoA_transf_3"/>
    <property type="match status" value="1"/>
</dbReference>
<keyword evidence="2 4" id="KW-0808">Transferase</keyword>
<name>A0A5C4V3U9_9ACTN</name>
<dbReference type="AlphaFoldDB" id="A0A5C4V3U9"/>
<accession>A0A5C4V3U9</accession>
<dbReference type="InterPro" id="IPR044855">
    <property type="entry name" value="CoA-Trfase_III_dom3_sf"/>
</dbReference>
<gene>
    <name evidence="4" type="ORF">FH715_11995</name>
</gene>
<dbReference type="PANTHER" id="PTHR48228:SF6">
    <property type="entry name" value="L-CARNITINE COA-TRANSFERASE"/>
    <property type="match status" value="1"/>
</dbReference>
<dbReference type="Gene3D" id="3.40.50.10540">
    <property type="entry name" value="Crotonobetainyl-coa:carnitine coa-transferase, domain 1"/>
    <property type="match status" value="1"/>
</dbReference>
<dbReference type="OrthoDB" id="9797653at2"/>
<dbReference type="Proteomes" id="UP000311713">
    <property type="component" value="Unassembled WGS sequence"/>
</dbReference>
<dbReference type="InterPro" id="IPR050509">
    <property type="entry name" value="CoA-transferase_III"/>
</dbReference>
<dbReference type="PANTHER" id="PTHR48228">
    <property type="entry name" value="SUCCINYL-COA--D-CITRAMALATE COA-TRANSFERASE"/>
    <property type="match status" value="1"/>
</dbReference>
<dbReference type="Gene3D" id="3.30.1540.10">
    <property type="entry name" value="formyl-coa transferase, domain 3"/>
    <property type="match status" value="1"/>
</dbReference>
<sequence length="422" mass="45081">MNVSRNSPPTTAPASASDRDQAPGEGPRPGPLEGLRVLDLATLFAGPLAATLLGDFGAEVVKVEHPRRPDPSRGHGPDKDGVGLWWKLLGRNKRNVTLDLSTPEGRELLLRLAADADVVIENFRPGTLERWGLGPDELHAVNPRLVLARVTGFGQFGPYARRPGFGTLAEAMSGFAAITGEPDGPPTLPPFGLADSIAALTTAYAVMTALAGRATTGQGQVVDMAIIEPLLTVLGPQPLWYDQLGYVQPRTGNRSTNNAPRNTYRTADGHWVAVSTSAQSIAERVMRLVGRPELIEEEWFATGSGRAAHADELDAAVGSWIGRHERDAVVAAFEEAQAAIAPIHDVRDVLADPQYRALGTITEVEDEELGTVRMQNVLFRLSETPGAIRWAGRPHGADTDAVLGELGVPAEEIARLRAEGTL</sequence>
<dbReference type="InterPro" id="IPR003673">
    <property type="entry name" value="CoA-Trfase_fam_III"/>
</dbReference>
<dbReference type="SUPFAM" id="SSF89796">
    <property type="entry name" value="CoA-transferase family III (CaiB/BaiF)"/>
    <property type="match status" value="1"/>
</dbReference>
<proteinExistence type="inferred from homology"/>
<protein>
    <submittedName>
        <fullName evidence="4">CoA transferase</fullName>
    </submittedName>
</protein>
<reference evidence="4 5" key="1">
    <citation type="submission" date="2019-06" db="EMBL/GenBank/DDBJ databases">
        <title>Draft genome of Streptomyces sedi sp. JCM16909.</title>
        <authorList>
            <person name="Klykleung N."/>
            <person name="Tanasupawat S."/>
            <person name="Kudo T."/>
            <person name="Yuki M."/>
            <person name="Ohkuma M."/>
        </authorList>
    </citation>
    <scope>NUCLEOTIDE SEQUENCE [LARGE SCALE GENOMIC DNA]</scope>
    <source>
        <strain evidence="4 5">JCM 16909</strain>
    </source>
</reference>
<dbReference type="EMBL" id="VDGT01000007">
    <property type="protein sequence ID" value="TNM30702.1"/>
    <property type="molecule type" value="Genomic_DNA"/>
</dbReference>
<feature type="compositionally biased region" description="Polar residues" evidence="3">
    <location>
        <begin position="1"/>
        <end position="14"/>
    </location>
</feature>
<evidence type="ECO:0000256" key="2">
    <source>
        <dbReference type="ARBA" id="ARBA00022679"/>
    </source>
</evidence>
<evidence type="ECO:0000313" key="4">
    <source>
        <dbReference type="EMBL" id="TNM30702.1"/>
    </source>
</evidence>
<evidence type="ECO:0000256" key="1">
    <source>
        <dbReference type="ARBA" id="ARBA00008383"/>
    </source>
</evidence>